<evidence type="ECO:0000256" key="6">
    <source>
        <dbReference type="SAM" id="Phobius"/>
    </source>
</evidence>
<dbReference type="InterPro" id="IPR005171">
    <property type="entry name" value="Cyt_c_oxidase_su4_prok"/>
</dbReference>
<dbReference type="Proteomes" id="UP000638188">
    <property type="component" value="Unassembled WGS sequence"/>
</dbReference>
<name>A0ABQ1PJ95_9GAMM</name>
<evidence type="ECO:0000313" key="8">
    <source>
        <dbReference type="Proteomes" id="UP000638188"/>
    </source>
</evidence>
<reference evidence="8" key="1">
    <citation type="journal article" date="2019" name="Int. J. Syst. Evol. Microbiol.">
        <title>The Global Catalogue of Microorganisms (GCM) 10K type strain sequencing project: providing services to taxonomists for standard genome sequencing and annotation.</title>
        <authorList>
            <consortium name="The Broad Institute Genomics Platform"/>
            <consortium name="The Broad Institute Genome Sequencing Center for Infectious Disease"/>
            <person name="Wu L."/>
            <person name="Ma J."/>
        </authorList>
    </citation>
    <scope>NUCLEOTIDE SEQUENCE [LARGE SCALE GENOMIC DNA]</scope>
    <source>
        <strain evidence="8">CGMCC 1.12482</strain>
    </source>
</reference>
<evidence type="ECO:0000256" key="2">
    <source>
        <dbReference type="ARBA" id="ARBA00022475"/>
    </source>
</evidence>
<feature type="transmembrane region" description="Helical" evidence="6">
    <location>
        <begin position="7"/>
        <end position="23"/>
    </location>
</feature>
<proteinExistence type="predicted"/>
<keyword evidence="3 6" id="KW-0812">Transmembrane</keyword>
<evidence type="ECO:0000256" key="4">
    <source>
        <dbReference type="ARBA" id="ARBA00022989"/>
    </source>
</evidence>
<evidence type="ECO:0008006" key="9">
    <source>
        <dbReference type="Google" id="ProtNLM"/>
    </source>
</evidence>
<gene>
    <name evidence="7" type="ORF">GCM10007418_16910</name>
</gene>
<feature type="transmembrane region" description="Helical" evidence="6">
    <location>
        <begin position="35"/>
        <end position="52"/>
    </location>
</feature>
<dbReference type="RefSeq" id="WP_188434385.1">
    <property type="nucleotide sequence ID" value="NZ_BMFF01000003.1"/>
</dbReference>
<evidence type="ECO:0000256" key="3">
    <source>
        <dbReference type="ARBA" id="ARBA00022692"/>
    </source>
</evidence>
<evidence type="ECO:0000256" key="5">
    <source>
        <dbReference type="ARBA" id="ARBA00023136"/>
    </source>
</evidence>
<protein>
    <recommendedName>
        <fullName evidence="9">Cytochrome C oxidase subunit IV</fullName>
    </recommendedName>
</protein>
<dbReference type="EMBL" id="BMFF01000003">
    <property type="protein sequence ID" value="GGC98181.1"/>
    <property type="molecule type" value="Genomic_DNA"/>
</dbReference>
<feature type="transmembrane region" description="Helical" evidence="6">
    <location>
        <begin position="64"/>
        <end position="83"/>
    </location>
</feature>
<keyword evidence="8" id="KW-1185">Reference proteome</keyword>
<evidence type="ECO:0000256" key="1">
    <source>
        <dbReference type="ARBA" id="ARBA00004651"/>
    </source>
</evidence>
<keyword evidence="2" id="KW-1003">Cell membrane</keyword>
<keyword evidence="5 6" id="KW-0472">Membrane</keyword>
<accession>A0ABQ1PJ95</accession>
<comment type="caution">
    <text evidence="7">The sequence shown here is derived from an EMBL/GenBank/DDBJ whole genome shotgun (WGS) entry which is preliminary data.</text>
</comment>
<evidence type="ECO:0000313" key="7">
    <source>
        <dbReference type="EMBL" id="GGC98181.1"/>
    </source>
</evidence>
<keyword evidence="4 6" id="KW-1133">Transmembrane helix</keyword>
<organism evidence="7 8">
    <name type="scientific">Halopseudomonas salina</name>
    <dbReference type="NCBI Taxonomy" id="1323744"/>
    <lineage>
        <taxon>Bacteria</taxon>
        <taxon>Pseudomonadati</taxon>
        <taxon>Pseudomonadota</taxon>
        <taxon>Gammaproteobacteria</taxon>
        <taxon>Pseudomonadales</taxon>
        <taxon>Pseudomonadaceae</taxon>
        <taxon>Halopseudomonas</taxon>
    </lineage>
</organism>
<dbReference type="Pfam" id="PF03626">
    <property type="entry name" value="COX4_pro"/>
    <property type="match status" value="1"/>
</dbReference>
<sequence length="84" mass="9464">MTYRLTLTWLGLLALTLIGWWLGHQPATNEVQPAWLLWAVLLLSAIKGQWVIDQFMGMKTAPLVFRLAVSGWLLVVLCAIALFL</sequence>
<comment type="subcellular location">
    <subcellularLocation>
        <location evidence="1">Cell membrane</location>
        <topology evidence="1">Multi-pass membrane protein</topology>
    </subcellularLocation>
</comment>